<keyword evidence="3" id="KW-1185">Reference proteome</keyword>
<dbReference type="Pfam" id="PF05656">
    <property type="entry name" value="DUF805"/>
    <property type="match status" value="1"/>
</dbReference>
<proteinExistence type="predicted"/>
<organism evidence="2 3">
    <name type="scientific">Anaeromassilibacillus senegalensis</name>
    <dbReference type="NCBI Taxonomy" id="1673717"/>
    <lineage>
        <taxon>Bacteria</taxon>
        <taxon>Bacillati</taxon>
        <taxon>Bacillota</taxon>
        <taxon>Clostridia</taxon>
        <taxon>Eubacteriales</taxon>
        <taxon>Acutalibacteraceae</taxon>
        <taxon>Anaeromassilibacillus</taxon>
    </lineage>
</organism>
<protein>
    <submittedName>
        <fullName evidence="2">DUF805 domain-containing protein</fullName>
    </submittedName>
</protein>
<keyword evidence="1" id="KW-0472">Membrane</keyword>
<accession>A0ABS9ML89</accession>
<evidence type="ECO:0000313" key="3">
    <source>
        <dbReference type="Proteomes" id="UP001298681"/>
    </source>
</evidence>
<dbReference type="PANTHER" id="PTHR34980:SF2">
    <property type="entry name" value="INNER MEMBRANE PROTEIN YHAH-RELATED"/>
    <property type="match status" value="1"/>
</dbReference>
<keyword evidence="1" id="KW-1133">Transmembrane helix</keyword>
<evidence type="ECO:0000313" key="2">
    <source>
        <dbReference type="EMBL" id="MCG4611593.1"/>
    </source>
</evidence>
<gene>
    <name evidence="2" type="ORF">L0P57_11725</name>
</gene>
<reference evidence="2 3" key="1">
    <citation type="submission" date="2022-01" db="EMBL/GenBank/DDBJ databases">
        <title>Collection of gut derived symbiotic bacterial strains cultured from healthy donors.</title>
        <authorList>
            <person name="Lin H."/>
            <person name="Kohout C."/>
            <person name="Waligurski E."/>
            <person name="Pamer E.G."/>
        </authorList>
    </citation>
    <scope>NUCLEOTIDE SEQUENCE [LARGE SCALE GENOMIC DNA]</scope>
    <source>
        <strain evidence="2 3">DFI.7.58</strain>
    </source>
</reference>
<evidence type="ECO:0000256" key="1">
    <source>
        <dbReference type="SAM" id="Phobius"/>
    </source>
</evidence>
<feature type="transmembrane region" description="Helical" evidence="1">
    <location>
        <begin position="26"/>
        <end position="43"/>
    </location>
</feature>
<sequence>MDFFQPYVNMFRNYINFSGRTRRRDFWVAVLVNFVITLILSILTRILSVFGVVQTIYGLAILLPFLALWARRLHDINMSAWFLLLNLIPGIGSLILLVFACMDSQPGSNQYGPNPKGMY</sequence>
<dbReference type="PANTHER" id="PTHR34980">
    <property type="entry name" value="INNER MEMBRANE PROTEIN-RELATED-RELATED"/>
    <property type="match status" value="1"/>
</dbReference>
<dbReference type="Proteomes" id="UP001298681">
    <property type="component" value="Unassembled WGS sequence"/>
</dbReference>
<dbReference type="InterPro" id="IPR008523">
    <property type="entry name" value="DUF805"/>
</dbReference>
<feature type="transmembrane region" description="Helical" evidence="1">
    <location>
        <begin position="81"/>
        <end position="100"/>
    </location>
</feature>
<dbReference type="EMBL" id="JAKNHQ010000018">
    <property type="protein sequence ID" value="MCG4611593.1"/>
    <property type="molecule type" value="Genomic_DNA"/>
</dbReference>
<dbReference type="RefSeq" id="WP_195451352.1">
    <property type="nucleotide sequence ID" value="NZ_JAKNHQ010000018.1"/>
</dbReference>
<comment type="caution">
    <text evidence="2">The sequence shown here is derived from an EMBL/GenBank/DDBJ whole genome shotgun (WGS) entry which is preliminary data.</text>
</comment>
<keyword evidence="1" id="KW-0812">Transmembrane</keyword>
<name>A0ABS9ML89_9FIRM</name>
<feature type="transmembrane region" description="Helical" evidence="1">
    <location>
        <begin position="49"/>
        <end position="69"/>
    </location>
</feature>